<dbReference type="AlphaFoldDB" id="A0A3B1E0C6"/>
<dbReference type="PANTHER" id="PTHR43464:SF19">
    <property type="entry name" value="UBIQUINONE BIOSYNTHESIS O-METHYLTRANSFERASE, MITOCHONDRIAL"/>
    <property type="match status" value="1"/>
</dbReference>
<dbReference type="InterPro" id="IPR029063">
    <property type="entry name" value="SAM-dependent_MTases_sf"/>
</dbReference>
<dbReference type="PANTHER" id="PTHR43464">
    <property type="entry name" value="METHYLTRANSFERASE"/>
    <property type="match status" value="1"/>
</dbReference>
<keyword evidence="1" id="KW-0489">Methyltransferase</keyword>
<accession>A0A3B1E0C6</accession>
<dbReference type="Pfam" id="PF13489">
    <property type="entry name" value="Methyltransf_23"/>
    <property type="match status" value="1"/>
</dbReference>
<keyword evidence="3" id="KW-0949">S-adenosyl-L-methionine</keyword>
<reference evidence="4" key="1">
    <citation type="submission" date="2018-06" db="EMBL/GenBank/DDBJ databases">
        <authorList>
            <person name="Zhirakovskaya E."/>
        </authorList>
    </citation>
    <scope>NUCLEOTIDE SEQUENCE</scope>
</reference>
<dbReference type="CDD" id="cd02440">
    <property type="entry name" value="AdoMet_MTases"/>
    <property type="match status" value="1"/>
</dbReference>
<keyword evidence="2" id="KW-0808">Transferase</keyword>
<dbReference type="GO" id="GO:0032259">
    <property type="term" value="P:methylation"/>
    <property type="evidence" value="ECO:0007669"/>
    <property type="project" value="UniProtKB-KW"/>
</dbReference>
<evidence type="ECO:0000256" key="3">
    <source>
        <dbReference type="ARBA" id="ARBA00022691"/>
    </source>
</evidence>
<protein>
    <recommendedName>
        <fullName evidence="5">Methyltransferase domain-containing protein</fullName>
    </recommendedName>
</protein>
<dbReference type="Gene3D" id="3.40.50.150">
    <property type="entry name" value="Vaccinia Virus protein VP39"/>
    <property type="match status" value="1"/>
</dbReference>
<dbReference type="SUPFAM" id="SSF53335">
    <property type="entry name" value="S-adenosyl-L-methionine-dependent methyltransferases"/>
    <property type="match status" value="1"/>
</dbReference>
<dbReference type="EMBL" id="UOGK01000562">
    <property type="protein sequence ID" value="VAX41560.1"/>
    <property type="molecule type" value="Genomic_DNA"/>
</dbReference>
<evidence type="ECO:0008006" key="5">
    <source>
        <dbReference type="Google" id="ProtNLM"/>
    </source>
</evidence>
<evidence type="ECO:0000256" key="2">
    <source>
        <dbReference type="ARBA" id="ARBA00022679"/>
    </source>
</evidence>
<proteinExistence type="predicted"/>
<evidence type="ECO:0000313" key="4">
    <source>
        <dbReference type="EMBL" id="VAX41560.1"/>
    </source>
</evidence>
<sequence length="210" mass="23506">MLTRVLQRYRPRICPFDIVIDHVPTGARVLDVGCGVGLFLALLARQGRIHEAQGFDSSETAIAHARTMLADHADQEWVSRVSFEQRAVEAGYPEGVFDVVTMIDVMHHVPPAGQQEALLGAIARTVPGGLLVYKDMCRHPRWRAAANRLHDLVMARQWIHYVPIKQIETWAVEAGLVLHHAQDAARLWYGHELRVFKRPLVQADGADSDG</sequence>
<evidence type="ECO:0000256" key="1">
    <source>
        <dbReference type="ARBA" id="ARBA00022603"/>
    </source>
</evidence>
<gene>
    <name evidence="4" type="ORF">MNBD_PLANCTO03-894</name>
</gene>
<dbReference type="GO" id="GO:0008168">
    <property type="term" value="F:methyltransferase activity"/>
    <property type="evidence" value="ECO:0007669"/>
    <property type="project" value="UniProtKB-KW"/>
</dbReference>
<name>A0A3B1E0C6_9ZZZZ</name>
<organism evidence="4">
    <name type="scientific">hydrothermal vent metagenome</name>
    <dbReference type="NCBI Taxonomy" id="652676"/>
    <lineage>
        <taxon>unclassified sequences</taxon>
        <taxon>metagenomes</taxon>
        <taxon>ecological metagenomes</taxon>
    </lineage>
</organism>